<sequence>MQPLKITVQGDFWDCQIYRGRLYLWYTDGSIGVYKWDSLIEDTFKNEVDELVLQCAFVRGDYLYGNNFRLLFEDSDIKNALFSKFSQVSDKDLFISPKKLKEFELSRQDNPVIELPTDTYIYGNTLFTLTDSGIYSASVHRTGTKFGVSTRPKKLWDCPLLSIKANRNALAMAGGDEGLFELHLDDYHGDLSELEKIDSRVYKVSNHHSSLVDWSFASLYSSSYVDSGFLAAFGWDENQDTGKFERRFKKIITDSRIFEKTGFSWGSQEKIYLANCNTIEVVRYVQSGVDSENEDSAFQHLESIGFDSMHGSIISGGIAYFGIIIEYEDALSVLCSDDTLITFPEAVARWKVYPRSKRYENHLHIIYEDRFVVYSFNHDYFVDQADKLKGIQYREKPPQANTTPQRTERKTV</sequence>
<dbReference type="EMBL" id="LJOY01000086">
    <property type="protein sequence ID" value="OBQ19471.1"/>
    <property type="molecule type" value="Genomic_DNA"/>
</dbReference>
<reference evidence="2 3" key="1">
    <citation type="submission" date="2015-09" db="EMBL/GenBank/DDBJ databases">
        <title>Whole genome shotgun sequence assembly of Aphanizomenon flos-aquae UKL13.</title>
        <authorList>
            <person name="Driscoll C."/>
        </authorList>
    </citation>
    <scope>NUCLEOTIDE SEQUENCE [LARGE SCALE GENOMIC DNA]</scope>
    <source>
        <strain evidence="2">MDT13</strain>
    </source>
</reference>
<evidence type="ECO:0000256" key="1">
    <source>
        <dbReference type="SAM" id="MobiDB-lite"/>
    </source>
</evidence>
<feature type="region of interest" description="Disordered" evidence="1">
    <location>
        <begin position="393"/>
        <end position="412"/>
    </location>
</feature>
<proteinExistence type="predicted"/>
<gene>
    <name evidence="2" type="ORF">AN481_17670</name>
</gene>
<comment type="caution">
    <text evidence="2">The sequence shown here is derived from an EMBL/GenBank/DDBJ whole genome shotgun (WGS) entry which is preliminary data.</text>
</comment>
<organism evidence="2 3">
    <name type="scientific">Aphanizomenon flos-aquae LD13</name>
    <dbReference type="NCBI Taxonomy" id="1710894"/>
    <lineage>
        <taxon>Bacteria</taxon>
        <taxon>Bacillati</taxon>
        <taxon>Cyanobacteriota</taxon>
        <taxon>Cyanophyceae</taxon>
        <taxon>Nostocales</taxon>
        <taxon>Aphanizomenonaceae</taxon>
        <taxon>Aphanizomenon</taxon>
    </lineage>
</organism>
<dbReference type="AlphaFoldDB" id="A0A1B7VJR2"/>
<accession>A0A1B7VJR2</accession>
<protein>
    <submittedName>
        <fullName evidence="2">Uncharacterized protein</fullName>
    </submittedName>
</protein>
<evidence type="ECO:0000313" key="3">
    <source>
        <dbReference type="Proteomes" id="UP000092382"/>
    </source>
</evidence>
<evidence type="ECO:0000313" key="2">
    <source>
        <dbReference type="EMBL" id="OBQ19471.1"/>
    </source>
</evidence>
<name>A0A1B7VJR2_APHFL</name>
<dbReference type="PATRIC" id="fig|1710894.3.peg.2575"/>
<dbReference type="Proteomes" id="UP000092382">
    <property type="component" value="Unassembled WGS sequence"/>
</dbReference>
<dbReference type="STRING" id="1803587.GCA_001593825_00436"/>